<evidence type="ECO:0000256" key="1">
    <source>
        <dbReference type="ARBA" id="ARBA00009437"/>
    </source>
</evidence>
<feature type="domain" description="HTH lysR-type" evidence="5">
    <location>
        <begin position="1"/>
        <end position="60"/>
    </location>
</feature>
<accession>A0ABX0N684</accession>
<keyword evidence="7" id="KW-1185">Reference proteome</keyword>
<dbReference type="InterPro" id="IPR005119">
    <property type="entry name" value="LysR_subst-bd"/>
</dbReference>
<dbReference type="InterPro" id="IPR000847">
    <property type="entry name" value="LysR_HTH_N"/>
</dbReference>
<dbReference type="Pfam" id="PF00126">
    <property type="entry name" value="HTH_1"/>
    <property type="match status" value="1"/>
</dbReference>
<dbReference type="InterPro" id="IPR036390">
    <property type="entry name" value="WH_DNA-bd_sf"/>
</dbReference>
<dbReference type="Proteomes" id="UP000621455">
    <property type="component" value="Unassembled WGS sequence"/>
</dbReference>
<evidence type="ECO:0000259" key="5">
    <source>
        <dbReference type="PROSITE" id="PS50931"/>
    </source>
</evidence>
<dbReference type="RefSeq" id="WP_167084792.1">
    <property type="nucleotide sequence ID" value="NZ_WHJG01000002.1"/>
</dbReference>
<dbReference type="Pfam" id="PF03466">
    <property type="entry name" value="LysR_substrate"/>
    <property type="match status" value="1"/>
</dbReference>
<evidence type="ECO:0000313" key="7">
    <source>
        <dbReference type="Proteomes" id="UP000621455"/>
    </source>
</evidence>
<dbReference type="PANTHER" id="PTHR30537">
    <property type="entry name" value="HTH-TYPE TRANSCRIPTIONAL REGULATOR"/>
    <property type="match status" value="1"/>
</dbReference>
<dbReference type="Gene3D" id="1.10.10.10">
    <property type="entry name" value="Winged helix-like DNA-binding domain superfamily/Winged helix DNA-binding domain"/>
    <property type="match status" value="1"/>
</dbReference>
<dbReference type="InterPro" id="IPR058163">
    <property type="entry name" value="LysR-type_TF_proteobact-type"/>
</dbReference>
<keyword evidence="2" id="KW-0805">Transcription regulation</keyword>
<sequence>MSNQFDDLRTFVAIVQGKGISAAARELGLVKSAVSRRLGELEDRLGARLINRSTRTLTLTEGGAEFYEKALRLISDLREAEEAASAGSAEVVGTLRIATPVSFTSHCLAPALGRFLLANPRLALDVETSDRHVDLVREGFDLALRITRLKDSSLIARGISTIRHALCASPAYLRQHGAPQTVQALARHQTVSYSYAEPRDCWVFSGGEQVTVHPVITMSNGDAIREAVMAGCGIGYLPTFIIYQAVQRGDLVLLLPESIRELLSLSILYPSSRNVGAKVRRFIDFCVGEFGTRPYWDDIIESALKRNSWPGPG</sequence>
<evidence type="ECO:0000313" key="6">
    <source>
        <dbReference type="EMBL" id="NHZ78187.1"/>
    </source>
</evidence>
<proteinExistence type="inferred from homology"/>
<evidence type="ECO:0000256" key="4">
    <source>
        <dbReference type="ARBA" id="ARBA00023163"/>
    </source>
</evidence>
<dbReference type="SUPFAM" id="SSF46785">
    <property type="entry name" value="Winged helix' DNA-binding domain"/>
    <property type="match status" value="1"/>
</dbReference>
<protein>
    <submittedName>
        <fullName evidence="6">LysR family transcriptional regulator</fullName>
    </submittedName>
</protein>
<keyword evidence="4" id="KW-0804">Transcription</keyword>
<reference evidence="6 7" key="1">
    <citation type="submission" date="2019-10" db="EMBL/GenBank/DDBJ databases">
        <title>Taxonomy of Antarctic Massilia spp.: description of Massilia rubra sp. nov., Massilia aquatica sp. nov., Massilia mucilaginosa sp. nov., Massilia frigida sp. nov. isolated from streams, lakes and regoliths.</title>
        <authorList>
            <person name="Holochova P."/>
            <person name="Sedlacek I."/>
            <person name="Kralova S."/>
            <person name="Maslanova I."/>
            <person name="Busse H.-J."/>
            <person name="Stankova E."/>
            <person name="Vrbovska V."/>
            <person name="Kovarovic V."/>
            <person name="Bartak M."/>
            <person name="Svec P."/>
            <person name="Pantucek R."/>
        </authorList>
    </citation>
    <scope>NUCLEOTIDE SEQUENCE [LARGE SCALE GENOMIC DNA]</scope>
    <source>
        <strain evidence="6 7">CCM 8695</strain>
    </source>
</reference>
<organism evidence="6 7">
    <name type="scientific">Massilia frigida</name>
    <dbReference type="NCBI Taxonomy" id="2609281"/>
    <lineage>
        <taxon>Bacteria</taxon>
        <taxon>Pseudomonadati</taxon>
        <taxon>Pseudomonadota</taxon>
        <taxon>Betaproteobacteria</taxon>
        <taxon>Burkholderiales</taxon>
        <taxon>Oxalobacteraceae</taxon>
        <taxon>Telluria group</taxon>
        <taxon>Massilia</taxon>
    </lineage>
</organism>
<dbReference type="SUPFAM" id="SSF53850">
    <property type="entry name" value="Periplasmic binding protein-like II"/>
    <property type="match status" value="1"/>
</dbReference>
<name>A0ABX0N684_9BURK</name>
<dbReference type="Gene3D" id="3.40.190.290">
    <property type="match status" value="1"/>
</dbReference>
<comment type="similarity">
    <text evidence="1">Belongs to the LysR transcriptional regulatory family.</text>
</comment>
<dbReference type="InterPro" id="IPR036388">
    <property type="entry name" value="WH-like_DNA-bd_sf"/>
</dbReference>
<dbReference type="CDD" id="cd08422">
    <property type="entry name" value="PBP2_CrgA_like"/>
    <property type="match status" value="1"/>
</dbReference>
<gene>
    <name evidence="6" type="ORF">F2P44_02630</name>
</gene>
<comment type="caution">
    <text evidence="6">The sequence shown here is derived from an EMBL/GenBank/DDBJ whole genome shotgun (WGS) entry which is preliminary data.</text>
</comment>
<evidence type="ECO:0000256" key="2">
    <source>
        <dbReference type="ARBA" id="ARBA00023015"/>
    </source>
</evidence>
<dbReference type="EMBL" id="WHJG01000002">
    <property type="protein sequence ID" value="NHZ78187.1"/>
    <property type="molecule type" value="Genomic_DNA"/>
</dbReference>
<dbReference type="PROSITE" id="PS50931">
    <property type="entry name" value="HTH_LYSR"/>
    <property type="match status" value="1"/>
</dbReference>
<dbReference type="PANTHER" id="PTHR30537:SF5">
    <property type="entry name" value="HTH-TYPE TRANSCRIPTIONAL ACTIVATOR TTDR-RELATED"/>
    <property type="match status" value="1"/>
</dbReference>
<evidence type="ECO:0000256" key="3">
    <source>
        <dbReference type="ARBA" id="ARBA00023125"/>
    </source>
</evidence>
<keyword evidence="3" id="KW-0238">DNA-binding</keyword>